<feature type="chain" id="PRO_5030853509" evidence="16">
    <location>
        <begin position="26"/>
        <end position="401"/>
    </location>
</feature>
<evidence type="ECO:0000313" key="20">
    <source>
        <dbReference type="EMBL" id="NAW63923.1"/>
    </source>
</evidence>
<organism evidence="20 21">
    <name type="scientific">Photobacterium halotolerans</name>
    <dbReference type="NCBI Taxonomy" id="265726"/>
    <lineage>
        <taxon>Bacteria</taxon>
        <taxon>Pseudomonadati</taxon>
        <taxon>Pseudomonadota</taxon>
        <taxon>Gammaproteobacteria</taxon>
        <taxon>Vibrionales</taxon>
        <taxon>Vibrionaceae</taxon>
        <taxon>Photobacterium</taxon>
    </lineage>
</organism>
<evidence type="ECO:0000256" key="7">
    <source>
        <dbReference type="ARBA" id="ARBA00022729"/>
    </source>
</evidence>
<dbReference type="Pfam" id="PF02563">
    <property type="entry name" value="Poly_export"/>
    <property type="match status" value="1"/>
</dbReference>
<evidence type="ECO:0000256" key="9">
    <source>
        <dbReference type="ARBA" id="ARBA00023065"/>
    </source>
</evidence>
<dbReference type="InterPro" id="IPR049712">
    <property type="entry name" value="Poly_export"/>
</dbReference>
<keyword evidence="9" id="KW-0406">Ion transport</keyword>
<dbReference type="RefSeq" id="WP_161442406.1">
    <property type="nucleotide sequence ID" value="NZ_WXWW01000033.1"/>
</dbReference>
<dbReference type="InterPro" id="IPR054765">
    <property type="entry name" value="SLBB_dom"/>
</dbReference>
<dbReference type="InterPro" id="IPR040716">
    <property type="entry name" value="Wza_C"/>
</dbReference>
<keyword evidence="11" id="KW-0472">Membrane</keyword>
<comment type="subcellular location">
    <subcellularLocation>
        <location evidence="1">Cell outer membrane</location>
        <topology evidence="1">Multi-pass membrane protein</topology>
    </subcellularLocation>
</comment>
<evidence type="ECO:0000256" key="8">
    <source>
        <dbReference type="ARBA" id="ARBA00023047"/>
    </source>
</evidence>
<evidence type="ECO:0000259" key="19">
    <source>
        <dbReference type="Pfam" id="PF22461"/>
    </source>
</evidence>
<evidence type="ECO:0000259" key="17">
    <source>
        <dbReference type="Pfam" id="PF02563"/>
    </source>
</evidence>
<name>A0A7X4W895_9GAMM</name>
<evidence type="ECO:0000256" key="3">
    <source>
        <dbReference type="ARBA" id="ARBA00022448"/>
    </source>
</evidence>
<evidence type="ECO:0000256" key="5">
    <source>
        <dbReference type="ARBA" id="ARBA00022597"/>
    </source>
</evidence>
<dbReference type="InterPro" id="IPR003715">
    <property type="entry name" value="Poly_export_N"/>
</dbReference>
<sequence>MDFSKKLLFTAVASLLLAGCTVVPGSHLSLPDNKQQADNEAFNVSEQVNVYPLTPSVIYQSKRPEVTARTNPALDAELTGYEYYIGPGDILNITIWDHPELTIPAGSYRSSSESGNWVHADGSIFYPYIGIVQVGGKTVTQIRDEISRRLAAFIESPQVDVNVAAFRSQKAYVTGEVNTPGQQAITNVPMTLLDAINKAGGLAQNADWRNVTLTRNGIEQDISLYALMQRGDLTQNRLLRPGDIVHVPRNDAQKVFVMGEVNAPQLLKIDRAGMTLTEALSSVGGINELEADATGVFVIRNVRKNNKVREASRGREDNRGLEDNKANAASADNTPLADIYQLNIKDAAALVLGTEFELEPYDVVYVTSAPIARWNRVVRQLLPTITGFNQLTEGAVRVRDW</sequence>
<feature type="domain" description="Polysaccharide export protein N-terminal" evidence="17">
    <location>
        <begin position="80"/>
        <end position="163"/>
    </location>
</feature>
<feature type="domain" description="SLBB" evidence="19">
    <location>
        <begin position="169"/>
        <end position="247"/>
    </location>
</feature>
<dbReference type="Gene3D" id="3.30.1950.10">
    <property type="entry name" value="wza like domain"/>
    <property type="match status" value="1"/>
</dbReference>
<keyword evidence="14" id="KW-0449">Lipoprotein</keyword>
<evidence type="ECO:0000256" key="16">
    <source>
        <dbReference type="SAM" id="SignalP"/>
    </source>
</evidence>
<dbReference type="PROSITE" id="PS51257">
    <property type="entry name" value="PROKAR_LIPOPROTEIN"/>
    <property type="match status" value="1"/>
</dbReference>
<dbReference type="EMBL" id="WXWW01000033">
    <property type="protein sequence ID" value="NAW63923.1"/>
    <property type="molecule type" value="Genomic_DNA"/>
</dbReference>
<evidence type="ECO:0000259" key="18">
    <source>
        <dbReference type="Pfam" id="PF18412"/>
    </source>
</evidence>
<evidence type="ECO:0000256" key="14">
    <source>
        <dbReference type="ARBA" id="ARBA00023288"/>
    </source>
</evidence>
<feature type="domain" description="Outer-membrane lipoprotein Wza C-terminal" evidence="18">
    <location>
        <begin position="369"/>
        <end position="398"/>
    </location>
</feature>
<feature type="domain" description="SLBB" evidence="19">
    <location>
        <begin position="253"/>
        <end position="366"/>
    </location>
</feature>
<comment type="similarity">
    <text evidence="2">Belongs to the BexD/CtrA/VexA family.</text>
</comment>
<keyword evidence="4" id="KW-1134">Transmembrane beta strand</keyword>
<dbReference type="GO" id="GO:0046930">
    <property type="term" value="C:pore complex"/>
    <property type="evidence" value="ECO:0007669"/>
    <property type="project" value="UniProtKB-KW"/>
</dbReference>
<dbReference type="GO" id="GO:0015288">
    <property type="term" value="F:porin activity"/>
    <property type="evidence" value="ECO:0007669"/>
    <property type="project" value="UniProtKB-KW"/>
</dbReference>
<dbReference type="NCBIfam" id="NF011658">
    <property type="entry name" value="PRK15078.1"/>
    <property type="match status" value="1"/>
</dbReference>
<dbReference type="Pfam" id="PF18412">
    <property type="entry name" value="Wza_C"/>
    <property type="match status" value="1"/>
</dbReference>
<accession>A0A7X4W895</accession>
<keyword evidence="5 20" id="KW-0762">Sugar transport</keyword>
<dbReference type="Pfam" id="PF22461">
    <property type="entry name" value="SLBB_2"/>
    <property type="match status" value="2"/>
</dbReference>
<evidence type="ECO:0000256" key="6">
    <source>
        <dbReference type="ARBA" id="ARBA00022692"/>
    </source>
</evidence>
<evidence type="ECO:0000256" key="1">
    <source>
        <dbReference type="ARBA" id="ARBA00004571"/>
    </source>
</evidence>
<reference evidence="20 21" key="1">
    <citation type="submission" date="2017-05" db="EMBL/GenBank/DDBJ databases">
        <title>High clonality and local adaptation shapes Vibrionaceae linages within an endangered oasis.</title>
        <authorList>
            <person name="Vazquez-Rosas-Landa M."/>
        </authorList>
    </citation>
    <scope>NUCLEOTIDE SEQUENCE [LARGE SCALE GENOMIC DNA]</scope>
    <source>
        <strain evidence="20 21">P46_P4S1P180</strain>
    </source>
</reference>
<keyword evidence="6" id="KW-0812">Transmembrane</keyword>
<proteinExistence type="inferred from homology"/>
<keyword evidence="10" id="KW-0626">Porin</keyword>
<comment type="caution">
    <text evidence="20">The sequence shown here is derived from an EMBL/GenBank/DDBJ whole genome shotgun (WGS) entry which is preliminary data.</text>
</comment>
<dbReference type="GO" id="GO:0015159">
    <property type="term" value="F:polysaccharide transmembrane transporter activity"/>
    <property type="evidence" value="ECO:0007669"/>
    <property type="project" value="InterPro"/>
</dbReference>
<keyword evidence="8" id="KW-0625">Polysaccharide transport</keyword>
<evidence type="ECO:0000256" key="13">
    <source>
        <dbReference type="ARBA" id="ARBA00023237"/>
    </source>
</evidence>
<feature type="signal peptide" evidence="16">
    <location>
        <begin position="1"/>
        <end position="25"/>
    </location>
</feature>
<protein>
    <submittedName>
        <fullName evidence="20">Sugar transporter</fullName>
    </submittedName>
</protein>
<dbReference type="Proteomes" id="UP000465712">
    <property type="component" value="Unassembled WGS sequence"/>
</dbReference>
<evidence type="ECO:0000313" key="21">
    <source>
        <dbReference type="Proteomes" id="UP000465712"/>
    </source>
</evidence>
<dbReference type="GO" id="GO:0009279">
    <property type="term" value="C:cell outer membrane"/>
    <property type="evidence" value="ECO:0007669"/>
    <property type="project" value="UniProtKB-SubCell"/>
</dbReference>
<gene>
    <name evidence="20" type="ORF">CAG72_01720</name>
</gene>
<keyword evidence="12" id="KW-0564">Palmitate</keyword>
<feature type="compositionally biased region" description="Basic and acidic residues" evidence="15">
    <location>
        <begin position="309"/>
        <end position="325"/>
    </location>
</feature>
<keyword evidence="13" id="KW-0998">Cell outer membrane</keyword>
<dbReference type="PANTHER" id="PTHR33619:SF3">
    <property type="entry name" value="POLYSACCHARIDE EXPORT PROTEIN GFCE-RELATED"/>
    <property type="match status" value="1"/>
</dbReference>
<dbReference type="GO" id="GO:0006811">
    <property type="term" value="P:monoatomic ion transport"/>
    <property type="evidence" value="ECO:0007669"/>
    <property type="project" value="UniProtKB-KW"/>
</dbReference>
<evidence type="ECO:0000256" key="10">
    <source>
        <dbReference type="ARBA" id="ARBA00023114"/>
    </source>
</evidence>
<keyword evidence="3" id="KW-0813">Transport</keyword>
<keyword evidence="7 16" id="KW-0732">Signal</keyword>
<evidence type="ECO:0000256" key="15">
    <source>
        <dbReference type="SAM" id="MobiDB-lite"/>
    </source>
</evidence>
<feature type="region of interest" description="Disordered" evidence="15">
    <location>
        <begin position="309"/>
        <end position="328"/>
    </location>
</feature>
<evidence type="ECO:0000256" key="12">
    <source>
        <dbReference type="ARBA" id="ARBA00023139"/>
    </source>
</evidence>
<dbReference type="AlphaFoldDB" id="A0A7X4W895"/>
<dbReference type="Gene3D" id="1.20.5.70">
    <property type="match status" value="1"/>
</dbReference>
<dbReference type="Gene3D" id="3.10.560.10">
    <property type="entry name" value="Outer membrane lipoprotein wza domain like"/>
    <property type="match status" value="2"/>
</dbReference>
<dbReference type="PANTHER" id="PTHR33619">
    <property type="entry name" value="POLYSACCHARIDE EXPORT PROTEIN GFCE-RELATED"/>
    <property type="match status" value="1"/>
</dbReference>
<evidence type="ECO:0000256" key="4">
    <source>
        <dbReference type="ARBA" id="ARBA00022452"/>
    </source>
</evidence>
<evidence type="ECO:0000256" key="11">
    <source>
        <dbReference type="ARBA" id="ARBA00023136"/>
    </source>
</evidence>
<evidence type="ECO:0000256" key="2">
    <source>
        <dbReference type="ARBA" id="ARBA00009450"/>
    </source>
</evidence>